<protein>
    <submittedName>
        <fullName evidence="1">Uncharacterized protein</fullName>
    </submittedName>
</protein>
<organism evidence="1 2">
    <name type="scientific">Coemansia reversa (strain ATCC 12441 / NRRL 1564)</name>
    <dbReference type="NCBI Taxonomy" id="763665"/>
    <lineage>
        <taxon>Eukaryota</taxon>
        <taxon>Fungi</taxon>
        <taxon>Fungi incertae sedis</taxon>
        <taxon>Zoopagomycota</taxon>
        <taxon>Kickxellomycotina</taxon>
        <taxon>Kickxellomycetes</taxon>
        <taxon>Kickxellales</taxon>
        <taxon>Kickxellaceae</taxon>
        <taxon>Coemansia</taxon>
    </lineage>
</organism>
<feature type="non-terminal residue" evidence="1">
    <location>
        <position position="1"/>
    </location>
</feature>
<dbReference type="InterPro" id="IPR036873">
    <property type="entry name" value="Rhodanese-like_dom_sf"/>
</dbReference>
<gene>
    <name evidence="1" type="ORF">COEREDRAFT_34672</name>
</gene>
<dbReference type="AlphaFoldDB" id="A0A2G5B7D3"/>
<dbReference type="Gene3D" id="3.40.250.10">
    <property type="entry name" value="Rhodanese-like domain"/>
    <property type="match status" value="1"/>
</dbReference>
<dbReference type="STRING" id="763665.A0A2G5B7D3"/>
<proteinExistence type="predicted"/>
<keyword evidence="2" id="KW-1185">Reference proteome</keyword>
<name>A0A2G5B7D3_COERN</name>
<reference evidence="1 2" key="1">
    <citation type="journal article" date="2015" name="Genome Biol. Evol.">
        <title>Phylogenomic analyses indicate that early fungi evolved digesting cell walls of algal ancestors of land plants.</title>
        <authorList>
            <person name="Chang Y."/>
            <person name="Wang S."/>
            <person name="Sekimoto S."/>
            <person name="Aerts A.L."/>
            <person name="Choi C."/>
            <person name="Clum A."/>
            <person name="LaButti K.M."/>
            <person name="Lindquist E.A."/>
            <person name="Yee Ngan C."/>
            <person name="Ohm R.A."/>
            <person name="Salamov A.A."/>
            <person name="Grigoriev I.V."/>
            <person name="Spatafora J.W."/>
            <person name="Berbee M.L."/>
        </authorList>
    </citation>
    <scope>NUCLEOTIDE SEQUENCE [LARGE SCALE GENOMIC DNA]</scope>
    <source>
        <strain evidence="1 2">NRRL 1564</strain>
    </source>
</reference>
<evidence type="ECO:0000313" key="1">
    <source>
        <dbReference type="EMBL" id="PIA14637.1"/>
    </source>
</evidence>
<feature type="non-terminal residue" evidence="1">
    <location>
        <position position="81"/>
    </location>
</feature>
<sequence length="81" mass="9494">IETSLVLVSEEQQIWFRKREEFDLVVYVSQSMHSFSDAGSQERSALENLNSSIYHYEYEKPLKHPPLFLIGGFDAWKREVG</sequence>
<dbReference type="EMBL" id="KZ303515">
    <property type="protein sequence ID" value="PIA14637.1"/>
    <property type="molecule type" value="Genomic_DNA"/>
</dbReference>
<dbReference type="Proteomes" id="UP000242474">
    <property type="component" value="Unassembled WGS sequence"/>
</dbReference>
<accession>A0A2G5B7D3</accession>
<dbReference type="OrthoDB" id="292964at2759"/>
<evidence type="ECO:0000313" key="2">
    <source>
        <dbReference type="Proteomes" id="UP000242474"/>
    </source>
</evidence>